<organism evidence="1 2">
    <name type="scientific">Actinoallomurus spadix</name>
    <dbReference type="NCBI Taxonomy" id="79912"/>
    <lineage>
        <taxon>Bacteria</taxon>
        <taxon>Bacillati</taxon>
        <taxon>Actinomycetota</taxon>
        <taxon>Actinomycetes</taxon>
        <taxon>Streptosporangiales</taxon>
        <taxon>Thermomonosporaceae</taxon>
        <taxon>Actinoallomurus</taxon>
    </lineage>
</organism>
<proteinExistence type="predicted"/>
<dbReference type="RefSeq" id="WP_252811144.1">
    <property type="nucleotide sequence ID" value="NZ_BAAABM010000024.1"/>
</dbReference>
<sequence>MFRLLKSRKGSAADTERGEKLAKLTFERDAQRLETERSQDRMKEIRVKLLLDDGEGNIPPATKKVLDGAFVVIMAKVAGIGNLTPLLQALLGGH</sequence>
<name>A0ABN0WL54_9ACTN</name>
<reference evidence="1 2" key="1">
    <citation type="journal article" date="2019" name="Int. J. Syst. Evol. Microbiol.">
        <title>The Global Catalogue of Microorganisms (GCM) 10K type strain sequencing project: providing services to taxonomists for standard genome sequencing and annotation.</title>
        <authorList>
            <consortium name="The Broad Institute Genomics Platform"/>
            <consortium name="The Broad Institute Genome Sequencing Center for Infectious Disease"/>
            <person name="Wu L."/>
            <person name="Ma J."/>
        </authorList>
    </citation>
    <scope>NUCLEOTIDE SEQUENCE [LARGE SCALE GENOMIC DNA]</scope>
    <source>
        <strain evidence="1 2">JCM 3146</strain>
    </source>
</reference>
<dbReference type="EMBL" id="BAAABM010000024">
    <property type="protein sequence ID" value="GAA0340776.1"/>
    <property type="molecule type" value="Genomic_DNA"/>
</dbReference>
<keyword evidence="2" id="KW-1185">Reference proteome</keyword>
<accession>A0ABN0WL54</accession>
<evidence type="ECO:0000313" key="2">
    <source>
        <dbReference type="Proteomes" id="UP001501822"/>
    </source>
</evidence>
<evidence type="ECO:0000313" key="1">
    <source>
        <dbReference type="EMBL" id="GAA0340776.1"/>
    </source>
</evidence>
<comment type="caution">
    <text evidence="1">The sequence shown here is derived from an EMBL/GenBank/DDBJ whole genome shotgun (WGS) entry which is preliminary data.</text>
</comment>
<protein>
    <submittedName>
        <fullName evidence="1">Uncharacterized protein</fullName>
    </submittedName>
</protein>
<gene>
    <name evidence="1" type="ORF">GCM10010151_33010</name>
</gene>
<dbReference type="Proteomes" id="UP001501822">
    <property type="component" value="Unassembled WGS sequence"/>
</dbReference>